<evidence type="ECO:0008006" key="3">
    <source>
        <dbReference type="Google" id="ProtNLM"/>
    </source>
</evidence>
<dbReference type="PANTHER" id="PTHR46060:SF1">
    <property type="entry name" value="MARINER MOS1 TRANSPOSASE-LIKE PROTEIN"/>
    <property type="match status" value="1"/>
</dbReference>
<dbReference type="Gene3D" id="3.30.420.10">
    <property type="entry name" value="Ribonuclease H-like superfamily/Ribonuclease H"/>
    <property type="match status" value="1"/>
</dbReference>
<accession>A0A8X6FMJ3</accession>
<protein>
    <recommendedName>
        <fullName evidence="3">Transposase</fullName>
    </recommendedName>
</protein>
<gene>
    <name evidence="1" type="ORF">TNCT_611461</name>
</gene>
<reference evidence="1" key="1">
    <citation type="submission" date="2020-07" db="EMBL/GenBank/DDBJ databases">
        <title>Multicomponent nature underlies the extraordinary mechanical properties of spider dragline silk.</title>
        <authorList>
            <person name="Kono N."/>
            <person name="Nakamura H."/>
            <person name="Mori M."/>
            <person name="Yoshida Y."/>
            <person name="Ohtoshi R."/>
            <person name="Malay A.D."/>
            <person name="Moran D.A.P."/>
            <person name="Tomita M."/>
            <person name="Numata K."/>
            <person name="Arakawa K."/>
        </authorList>
    </citation>
    <scope>NUCLEOTIDE SEQUENCE</scope>
</reference>
<dbReference type="OrthoDB" id="6434511at2759"/>
<dbReference type="InterPro" id="IPR052709">
    <property type="entry name" value="Transposase-MT_Hybrid"/>
</dbReference>
<dbReference type="Pfam" id="PF01359">
    <property type="entry name" value="Transposase_1"/>
    <property type="match status" value="1"/>
</dbReference>
<keyword evidence="2" id="KW-1185">Reference proteome</keyword>
<evidence type="ECO:0000313" key="1">
    <source>
        <dbReference type="EMBL" id="GFQ84158.1"/>
    </source>
</evidence>
<sequence>MFAVFLDMQGPLLLELKETDVSTDAQRYTQTLDKLYKAIKNKRLGTLPSGVIVLNHIARPHIAKMCVEALAHKKGEVLEHPDYCLNLSPSDFCDPHPKLLHLWTAGEKPIASTISLRR</sequence>
<comment type="caution">
    <text evidence="1">The sequence shown here is derived from an EMBL/GenBank/DDBJ whole genome shotgun (WGS) entry which is preliminary data.</text>
</comment>
<proteinExistence type="predicted"/>
<dbReference type="InterPro" id="IPR036397">
    <property type="entry name" value="RNaseH_sf"/>
</dbReference>
<evidence type="ECO:0000313" key="2">
    <source>
        <dbReference type="Proteomes" id="UP000887116"/>
    </source>
</evidence>
<dbReference type="PANTHER" id="PTHR46060">
    <property type="entry name" value="MARINER MOS1 TRANSPOSASE-LIKE PROTEIN"/>
    <property type="match status" value="1"/>
</dbReference>
<dbReference type="EMBL" id="BMAO01002898">
    <property type="protein sequence ID" value="GFQ84158.1"/>
    <property type="molecule type" value="Genomic_DNA"/>
</dbReference>
<dbReference type="AlphaFoldDB" id="A0A8X6FMJ3"/>
<dbReference type="GO" id="GO:0003676">
    <property type="term" value="F:nucleic acid binding"/>
    <property type="evidence" value="ECO:0007669"/>
    <property type="project" value="InterPro"/>
</dbReference>
<dbReference type="InterPro" id="IPR001888">
    <property type="entry name" value="Transposase_1"/>
</dbReference>
<organism evidence="1 2">
    <name type="scientific">Trichonephila clavata</name>
    <name type="common">Joro spider</name>
    <name type="synonym">Nephila clavata</name>
    <dbReference type="NCBI Taxonomy" id="2740835"/>
    <lineage>
        <taxon>Eukaryota</taxon>
        <taxon>Metazoa</taxon>
        <taxon>Ecdysozoa</taxon>
        <taxon>Arthropoda</taxon>
        <taxon>Chelicerata</taxon>
        <taxon>Arachnida</taxon>
        <taxon>Araneae</taxon>
        <taxon>Araneomorphae</taxon>
        <taxon>Entelegynae</taxon>
        <taxon>Araneoidea</taxon>
        <taxon>Nephilidae</taxon>
        <taxon>Trichonephila</taxon>
    </lineage>
</organism>
<dbReference type="Proteomes" id="UP000887116">
    <property type="component" value="Unassembled WGS sequence"/>
</dbReference>
<name>A0A8X6FMJ3_TRICU</name>